<evidence type="ECO:0000313" key="2">
    <source>
        <dbReference type="Proteomes" id="UP000005239"/>
    </source>
</evidence>
<protein>
    <submittedName>
        <fullName evidence="1">Uncharacterized protein</fullName>
    </submittedName>
</protein>
<sequence length="102" mass="12118">MIKLDRLANDQDNHQNVTHNVKPLVFKDFFIEYATVSEASDKFIQLLGLWTDAYERYNEETGRFEEVFCKVSASHGPLREWEQLSMWTEEEIREIPSFFIVV</sequence>
<keyword evidence="2" id="KW-1185">Reference proteome</keyword>
<name>A0A2A6BMM0_PRIPA</name>
<proteinExistence type="predicted"/>
<accession>A0A2A6BMM0</accession>
<dbReference type="AlphaFoldDB" id="A0A2A6BMM0"/>
<reference evidence="2" key="1">
    <citation type="journal article" date="2008" name="Nat. Genet.">
        <title>The Pristionchus pacificus genome provides a unique perspective on nematode lifestyle and parasitism.</title>
        <authorList>
            <person name="Dieterich C."/>
            <person name="Clifton S.W."/>
            <person name="Schuster L.N."/>
            <person name="Chinwalla A."/>
            <person name="Delehaunty K."/>
            <person name="Dinkelacker I."/>
            <person name="Fulton L."/>
            <person name="Fulton R."/>
            <person name="Godfrey J."/>
            <person name="Minx P."/>
            <person name="Mitreva M."/>
            <person name="Roeseler W."/>
            <person name="Tian H."/>
            <person name="Witte H."/>
            <person name="Yang S.P."/>
            <person name="Wilson R.K."/>
            <person name="Sommer R.J."/>
        </authorList>
    </citation>
    <scope>NUCLEOTIDE SEQUENCE [LARGE SCALE GENOMIC DNA]</scope>
    <source>
        <strain evidence="2">PS312</strain>
    </source>
</reference>
<accession>A0A8R1V2B2</accession>
<dbReference type="Proteomes" id="UP000005239">
    <property type="component" value="Unassembled WGS sequence"/>
</dbReference>
<evidence type="ECO:0000313" key="1">
    <source>
        <dbReference type="EnsemblMetazoa" id="PPA44064.1"/>
    </source>
</evidence>
<organism evidence="1 2">
    <name type="scientific">Pristionchus pacificus</name>
    <name type="common">Parasitic nematode worm</name>
    <dbReference type="NCBI Taxonomy" id="54126"/>
    <lineage>
        <taxon>Eukaryota</taxon>
        <taxon>Metazoa</taxon>
        <taxon>Ecdysozoa</taxon>
        <taxon>Nematoda</taxon>
        <taxon>Chromadorea</taxon>
        <taxon>Rhabditida</taxon>
        <taxon>Rhabditina</taxon>
        <taxon>Diplogasteromorpha</taxon>
        <taxon>Diplogasteroidea</taxon>
        <taxon>Neodiplogasteridae</taxon>
        <taxon>Pristionchus</taxon>
    </lineage>
</organism>
<dbReference type="EnsemblMetazoa" id="PPA44064.1">
    <property type="protein sequence ID" value="PPA44064.1"/>
    <property type="gene ID" value="WBGene00282433"/>
</dbReference>
<gene>
    <name evidence="1" type="primary">WBGene00282433</name>
</gene>
<reference evidence="1" key="2">
    <citation type="submission" date="2022-06" db="UniProtKB">
        <authorList>
            <consortium name="EnsemblMetazoa"/>
        </authorList>
    </citation>
    <scope>IDENTIFICATION</scope>
    <source>
        <strain evidence="1">PS312</strain>
    </source>
</reference>